<reference evidence="2" key="1">
    <citation type="journal article" date="2014" name="Front. Microbiol.">
        <title>High frequency of phylogenetically diverse reductive dehalogenase-homologous genes in deep subseafloor sedimentary metagenomes.</title>
        <authorList>
            <person name="Kawai M."/>
            <person name="Futagami T."/>
            <person name="Toyoda A."/>
            <person name="Takaki Y."/>
            <person name="Nishi S."/>
            <person name="Hori S."/>
            <person name="Arai W."/>
            <person name="Tsubouchi T."/>
            <person name="Morono Y."/>
            <person name="Uchiyama I."/>
            <person name="Ito T."/>
            <person name="Fujiyama A."/>
            <person name="Inagaki F."/>
            <person name="Takami H."/>
        </authorList>
    </citation>
    <scope>NUCLEOTIDE SEQUENCE</scope>
    <source>
        <strain evidence="2">Expedition CK06-06</strain>
    </source>
</reference>
<evidence type="ECO:0000313" key="2">
    <source>
        <dbReference type="EMBL" id="GAI95505.1"/>
    </source>
</evidence>
<dbReference type="EMBL" id="BARW01016819">
    <property type="protein sequence ID" value="GAI95505.1"/>
    <property type="molecule type" value="Genomic_DNA"/>
</dbReference>
<accession>X1U6Q3</accession>
<feature type="non-terminal residue" evidence="2">
    <location>
        <position position="1"/>
    </location>
</feature>
<dbReference type="PANTHER" id="PTHR30290">
    <property type="entry name" value="PERIPLASMIC BINDING COMPONENT OF ABC TRANSPORTER"/>
    <property type="match status" value="1"/>
</dbReference>
<dbReference type="Gene3D" id="3.40.190.10">
    <property type="entry name" value="Periplasmic binding protein-like II"/>
    <property type="match status" value="1"/>
</dbReference>
<dbReference type="InterPro" id="IPR000914">
    <property type="entry name" value="SBP_5_dom"/>
</dbReference>
<protein>
    <recommendedName>
        <fullName evidence="1">Solute-binding protein family 5 domain-containing protein</fullName>
    </recommendedName>
</protein>
<dbReference type="Pfam" id="PF00496">
    <property type="entry name" value="SBP_bac_5"/>
    <property type="match status" value="1"/>
</dbReference>
<dbReference type="SUPFAM" id="SSF53850">
    <property type="entry name" value="Periplasmic binding protein-like II"/>
    <property type="match status" value="1"/>
</dbReference>
<dbReference type="GO" id="GO:0015833">
    <property type="term" value="P:peptide transport"/>
    <property type="evidence" value="ECO:0007669"/>
    <property type="project" value="TreeGrafter"/>
</dbReference>
<name>X1U6Q3_9ZZZZ</name>
<dbReference type="Gene3D" id="3.10.105.10">
    <property type="entry name" value="Dipeptide-binding Protein, Domain 3"/>
    <property type="match status" value="1"/>
</dbReference>
<dbReference type="GO" id="GO:1904680">
    <property type="term" value="F:peptide transmembrane transporter activity"/>
    <property type="evidence" value="ECO:0007669"/>
    <property type="project" value="TreeGrafter"/>
</dbReference>
<proteinExistence type="predicted"/>
<evidence type="ECO:0000259" key="1">
    <source>
        <dbReference type="Pfam" id="PF00496"/>
    </source>
</evidence>
<sequence>YKDIWKVRAEIEFVVISLKLLNNLEESEIGVKWKEEFSQTLNLREDVTWQPDIDQLYLDEPFDADDVLFSIKMYQEVSSVGTFFKWIDQIEKVDNSTVQINIDGNSTQPGLQPYVPALSDLTKLMLPEHYLNVDVVDGIPDTSHENWRDYGENCLGTGMYFLKSYSEGVESTFNSNLDWWGSIPLGDLHIAKYIVRFRDDLNVKMLEFESGKLDIFKDYRTYMTDFDGVTFQKQTRDEYDVTYFGYNLQSDYCPALIDQTLTEDETMTKGLAVRKAIAHMID</sequence>
<gene>
    <name evidence="2" type="ORF">S12H4_29191</name>
</gene>
<comment type="caution">
    <text evidence="2">The sequence shown here is derived from an EMBL/GenBank/DDBJ whole genome shotgun (WGS) entry which is preliminary data.</text>
</comment>
<organism evidence="2">
    <name type="scientific">marine sediment metagenome</name>
    <dbReference type="NCBI Taxonomy" id="412755"/>
    <lineage>
        <taxon>unclassified sequences</taxon>
        <taxon>metagenomes</taxon>
        <taxon>ecological metagenomes</taxon>
    </lineage>
</organism>
<dbReference type="AlphaFoldDB" id="X1U6Q3"/>
<dbReference type="Gene3D" id="3.90.76.10">
    <property type="entry name" value="Dipeptide-binding Protein, Domain 1"/>
    <property type="match status" value="1"/>
</dbReference>
<dbReference type="InterPro" id="IPR039424">
    <property type="entry name" value="SBP_5"/>
</dbReference>
<feature type="domain" description="Solute-binding protein family 5" evidence="1">
    <location>
        <begin position="40"/>
        <end position="282"/>
    </location>
</feature>
<feature type="non-terminal residue" evidence="2">
    <location>
        <position position="282"/>
    </location>
</feature>